<keyword evidence="2" id="KW-0472">Membrane</keyword>
<feature type="compositionally biased region" description="Polar residues" evidence="1">
    <location>
        <begin position="76"/>
        <end position="88"/>
    </location>
</feature>
<organism evidence="3 4">
    <name type="scientific">Candidatus Iainarchaeum sp</name>
    <dbReference type="NCBI Taxonomy" id="3101447"/>
    <lineage>
        <taxon>Archaea</taxon>
        <taxon>Candidatus Iainarchaeota</taxon>
        <taxon>Candidatus Iainarchaeia</taxon>
        <taxon>Candidatus Iainarchaeales</taxon>
        <taxon>Candidatus Iainarchaeaceae</taxon>
        <taxon>Candidatus Iainarchaeum</taxon>
    </lineage>
</organism>
<gene>
    <name evidence="3" type="ORF">GX950_03390</name>
</gene>
<name>A0A7K4C060_9ARCH</name>
<feature type="region of interest" description="Disordered" evidence="1">
    <location>
        <begin position="148"/>
        <end position="172"/>
    </location>
</feature>
<reference evidence="3 4" key="1">
    <citation type="journal article" date="2020" name="Biotechnol. Biofuels">
        <title>New insights from the biogas microbiome by comprehensive genome-resolved metagenomics of nearly 1600 species originating from multiple anaerobic digesters.</title>
        <authorList>
            <person name="Campanaro S."/>
            <person name="Treu L."/>
            <person name="Rodriguez-R L.M."/>
            <person name="Kovalovszki A."/>
            <person name="Ziels R.M."/>
            <person name="Maus I."/>
            <person name="Zhu X."/>
            <person name="Kougias P.G."/>
            <person name="Basile A."/>
            <person name="Luo G."/>
            <person name="Schluter A."/>
            <person name="Konstantinidis K.T."/>
            <person name="Angelidaki I."/>
        </authorList>
    </citation>
    <scope>NUCLEOTIDE SEQUENCE [LARGE SCALE GENOMIC DNA]</scope>
    <source>
        <strain evidence="3">AS22ysBPME_79</strain>
    </source>
</reference>
<evidence type="ECO:0000256" key="1">
    <source>
        <dbReference type="SAM" id="MobiDB-lite"/>
    </source>
</evidence>
<keyword evidence="2" id="KW-0812">Transmembrane</keyword>
<feature type="compositionally biased region" description="Basic and acidic residues" evidence="1">
    <location>
        <begin position="162"/>
        <end position="172"/>
    </location>
</feature>
<protein>
    <submittedName>
        <fullName evidence="3">Uncharacterized protein</fullName>
    </submittedName>
</protein>
<feature type="transmembrane region" description="Helical" evidence="2">
    <location>
        <begin position="1563"/>
        <end position="1581"/>
    </location>
</feature>
<evidence type="ECO:0000313" key="3">
    <source>
        <dbReference type="EMBL" id="NMA44825.1"/>
    </source>
</evidence>
<feature type="compositionally biased region" description="Low complexity" evidence="1">
    <location>
        <begin position="111"/>
        <end position="134"/>
    </location>
</feature>
<accession>A0A7K4C060</accession>
<evidence type="ECO:0000256" key="2">
    <source>
        <dbReference type="SAM" id="Phobius"/>
    </source>
</evidence>
<dbReference type="EMBL" id="JAAZKV010000026">
    <property type="protein sequence ID" value="NMA44825.1"/>
    <property type="molecule type" value="Genomic_DNA"/>
</dbReference>
<keyword evidence="2" id="KW-1133">Transmembrane helix</keyword>
<comment type="caution">
    <text evidence="3">The sequence shown here is derived from an EMBL/GenBank/DDBJ whole genome shotgun (WGS) entry which is preliminary data.</text>
</comment>
<evidence type="ECO:0000313" key="4">
    <source>
        <dbReference type="Proteomes" id="UP000526302"/>
    </source>
</evidence>
<proteinExistence type="predicted"/>
<sequence>MSKIILKNFFQGFFVAFVLIIFFFSNPAFAYSISLRGSDLQGSDLQSNGKVFFEVGEESSNDSALGSGHFFRTQSDLQTEPKLDSSNGEKIGGEKTESGSDNASSKESTENKSSTGSTSGSSGSSRSGNYVSSGCTVSKLTPREASDILDLTHEGFSGETMSDGKDTNSKEKAPVDLNGLGLIANDNDGKSALKVVPPTTGTFANRYGMFDGVTVTGPWGIGIVLDDTLRVGRCENLDQESCRIMQDGLTYRTSGVGVKAGFSNAYTSLSDVTKRKAAGVSEEDFEKIQNSIFDNGDDSLVSYSVEASDKIKNSFKVQSYEAKKASNCNGAECIIATYSSFDKYFNSWFSVEMIVSSFGPTLVHKAGKLMGVGKAANEGTFWNKTSKMMDNLTDKVRRTPLEAVGLERLNRYKKILDDHPNLRQFFDEETINKRLFSAGQGGFTTELLKNDSALMRLSDEEKEAFFKATDHLRSWVKQRNIQVKQLKETFNTINNDATRTLLEKELAQVDYARSFSNTIMEFDDVINLDFPEWIKESGTLGDFSGINIKRNVIGSSGADSGIVNLASEGSFNLKGGVMEPFAKQGNWSRYAGGITTSSFNVDEAGNLLLYELADGKLLQRGVSMEDLVKRASQKIGEGTVKVKIPGDTKSYELTESTVKMIERLYPNLAAVDLYTSEWVPKMIVENGVARQAVLTPQEFAARITHDRISGRVNMAEINLDDLVTALRNKGEFTNRRVWSLYDAQIAKETNFLIDYYKKPLEVGVWKGTILPIAYWNVKRGFGAEQISGYMLPDKWTKMNIYQGSDSIYQDSYIDFYANEGSDQGDLFMKAISQGVFVWKYMADQFTKDVVPVFHDVITRFGGTSEGVATGGFGSKSITRDVVGDIAFYSHNQNCSGCVGTFEVKSEYLHLDIELPVNIQAFLVEAVDSETARDKGTTLIAFTHHSDIKGKTADIEGDAIGLVKARSDGVTCEQALKEAGLGWTNPKIAGLVLAGGESLAYVGFGMGAGITATAFQQIMLTRKLQDCVDDLDGYYVHFFSPPSYNKTKPKQALSNETIAETVSELSGKLTNSLSDTNNPVSESLEKIGVDFQKFANEAKNDNVLQASMDFFPPSYGGITGKELFYIWYKDNANPSTYKTEGKFVVEDGNNKLELDFETGETKFNGKTILGADKADHTRLATTPSDNRIPGIVIPVTLNKIGAPQTDESVFELYSNGEVKVLNSEVLDCIQKAVKDQTGIEYNGNELTSVFGKLTGMNTELYSKIFASDSKLIFQGEGPRMEGTAGSKLVVNGYWETIAMLSEDKKVDSGKFKGMTFVHGTIVLKEETNELVIWLRQHKDSVLTSKEVSGLKAKLDQIIDPDSDCPVPAINLEAIGYSGDELGQQRVKNFNTSMDHFGPFTQFTTDTKIYEFYAKRDPDTGECKDYFRIRDKDSGKIIYDGEIRGGIKQDEDGALSFETTDGKKHELKFDAENGVPKLTYNGGAPETLRSAQGLNGSFWYDPETGMWYPENGLQIPLNQAFKDNGTLFASDGKGGVIGTAQNPINLNVGSQGTGGISIPSLPETMAGYILFIATFLMIAYTITQKTITQNVRTQKQYSKQKKKK</sequence>
<feature type="region of interest" description="Disordered" evidence="1">
    <location>
        <begin position="76"/>
        <end position="136"/>
    </location>
</feature>
<dbReference type="Proteomes" id="UP000526302">
    <property type="component" value="Unassembled WGS sequence"/>
</dbReference>